<evidence type="ECO:0000313" key="8">
    <source>
        <dbReference type="EMBL" id="QBQ64115.1"/>
    </source>
</evidence>
<gene>
    <name evidence="8" type="ORF">EXH44_07745</name>
</gene>
<accession>A0A4P7CJ59</accession>
<dbReference type="InterPro" id="IPR027469">
    <property type="entry name" value="Cation_efflux_TMD_sf"/>
</dbReference>
<comment type="subcellular location">
    <subcellularLocation>
        <location evidence="1">Membrane</location>
        <topology evidence="1">Multi-pass membrane protein</topology>
    </subcellularLocation>
</comment>
<feature type="transmembrane region" description="Helical" evidence="6">
    <location>
        <begin position="70"/>
        <end position="94"/>
    </location>
</feature>
<dbReference type="Gene3D" id="1.20.1510.10">
    <property type="entry name" value="Cation efflux protein transmembrane domain"/>
    <property type="match status" value="1"/>
</dbReference>
<dbReference type="EMBL" id="CP038145">
    <property type="protein sequence ID" value="QBQ64115.1"/>
    <property type="molecule type" value="Genomic_DNA"/>
</dbReference>
<evidence type="ECO:0000313" key="9">
    <source>
        <dbReference type="Proteomes" id="UP000294444"/>
    </source>
</evidence>
<feature type="transmembrane region" description="Helical" evidence="6">
    <location>
        <begin position="106"/>
        <end position="126"/>
    </location>
</feature>
<evidence type="ECO:0000256" key="5">
    <source>
        <dbReference type="ARBA" id="ARBA00023136"/>
    </source>
</evidence>
<dbReference type="PANTHER" id="PTHR11562">
    <property type="entry name" value="CATION EFFLUX PROTEIN/ ZINC TRANSPORTER"/>
    <property type="match status" value="1"/>
</dbReference>
<keyword evidence="3" id="KW-0406">Ion transport</keyword>
<dbReference type="KEGG" id="aio:EXH44_07745"/>
<evidence type="ECO:0000256" key="1">
    <source>
        <dbReference type="ARBA" id="ARBA00004141"/>
    </source>
</evidence>
<keyword evidence="2 6" id="KW-0812">Transmembrane</keyword>
<protein>
    <submittedName>
        <fullName evidence="8">Cation transporter</fullName>
    </submittedName>
</protein>
<reference evidence="8 9" key="1">
    <citation type="submission" date="2019-03" db="EMBL/GenBank/DDBJ databases">
        <authorList>
            <person name="Che Y."/>
            <person name="Zhou L."/>
        </authorList>
    </citation>
    <scope>NUCLEOTIDE SEQUENCE [LARGE SCALE GENOMIC DNA]</scope>
    <source>
        <strain evidence="8 9">AIFJ1607</strain>
    </source>
</reference>
<evidence type="ECO:0000256" key="3">
    <source>
        <dbReference type="ARBA" id="ARBA00022906"/>
    </source>
</evidence>
<evidence type="ECO:0000259" key="7">
    <source>
        <dbReference type="Pfam" id="PF01545"/>
    </source>
</evidence>
<dbReference type="GO" id="GO:0005385">
    <property type="term" value="F:zinc ion transmembrane transporter activity"/>
    <property type="evidence" value="ECO:0007669"/>
    <property type="project" value="TreeGrafter"/>
</dbReference>
<keyword evidence="3" id="KW-0862">Zinc</keyword>
<evidence type="ECO:0000256" key="4">
    <source>
        <dbReference type="ARBA" id="ARBA00022989"/>
    </source>
</evidence>
<keyword evidence="4 6" id="KW-1133">Transmembrane helix</keyword>
<dbReference type="InterPro" id="IPR058533">
    <property type="entry name" value="Cation_efflux_TM"/>
</dbReference>
<dbReference type="PANTHER" id="PTHR11562:SF17">
    <property type="entry name" value="RE54080P-RELATED"/>
    <property type="match status" value="1"/>
</dbReference>
<name>A0A4P7CJ59_9PAST</name>
<dbReference type="GO" id="GO:0005886">
    <property type="term" value="C:plasma membrane"/>
    <property type="evidence" value="ECO:0007669"/>
    <property type="project" value="TreeGrafter"/>
</dbReference>
<proteinExistence type="predicted"/>
<feature type="transmembrane region" description="Helical" evidence="6">
    <location>
        <begin position="40"/>
        <end position="58"/>
    </location>
</feature>
<keyword evidence="3" id="KW-0813">Transport</keyword>
<feature type="transmembrane region" description="Helical" evidence="6">
    <location>
        <begin position="132"/>
        <end position="152"/>
    </location>
</feature>
<keyword evidence="5 6" id="KW-0472">Membrane</keyword>
<keyword evidence="9" id="KW-1185">Reference proteome</keyword>
<dbReference type="Proteomes" id="UP000294444">
    <property type="component" value="Chromosome"/>
</dbReference>
<feature type="domain" description="Cation efflux protein transmembrane" evidence="7">
    <location>
        <begin position="19"/>
        <end position="163"/>
    </location>
</feature>
<evidence type="ECO:0000256" key="2">
    <source>
        <dbReference type="ARBA" id="ARBA00022692"/>
    </source>
</evidence>
<dbReference type="SUPFAM" id="SSF161111">
    <property type="entry name" value="Cation efflux protein transmembrane domain-like"/>
    <property type="match status" value="1"/>
</dbReference>
<dbReference type="InterPro" id="IPR050681">
    <property type="entry name" value="CDF/SLC30A"/>
</dbReference>
<dbReference type="AlphaFoldDB" id="A0A4P7CJ59"/>
<dbReference type="Pfam" id="PF01545">
    <property type="entry name" value="Cation_efflux"/>
    <property type="match status" value="1"/>
</dbReference>
<sequence length="258" mass="29085">MQGIWQAIVYRSYYRFLHSILAKKMPNKIMNFGYRRAETLVALVNGSTLVIIAIYIIIEAVGRLVNPSPIMSLPMIAVAILGLIMNIVVARIMLSSDQSNLNMKAAYLHVVADTLGSVAAILAGLGMYFFNWLWLDAVASAAVSIIIFRSGFNVCRTEIRLLMQGVPTNVDVAKVEQMLLEPKEIKSITRMQIWGLTEDEIYLSAQLCFAEDVDTETERQILYNLAKRFHEMDIHATLQNDLAVYFEQHGKAEIAHHH</sequence>
<dbReference type="NCBIfam" id="TIGR01297">
    <property type="entry name" value="CDF"/>
    <property type="match status" value="1"/>
</dbReference>
<dbReference type="InterPro" id="IPR002524">
    <property type="entry name" value="Cation_efflux"/>
</dbReference>
<evidence type="ECO:0000256" key="6">
    <source>
        <dbReference type="SAM" id="Phobius"/>
    </source>
</evidence>
<organism evidence="8 9">
    <name type="scientific">Actinobacillus indolicus</name>
    <dbReference type="NCBI Taxonomy" id="51049"/>
    <lineage>
        <taxon>Bacteria</taxon>
        <taxon>Pseudomonadati</taxon>
        <taxon>Pseudomonadota</taxon>
        <taxon>Gammaproteobacteria</taxon>
        <taxon>Pasteurellales</taxon>
        <taxon>Pasteurellaceae</taxon>
        <taxon>Actinobacillus</taxon>
    </lineage>
</organism>
<keyword evidence="3" id="KW-0864">Zinc transport</keyword>